<dbReference type="AlphaFoldDB" id="A0AA35YFF5"/>
<protein>
    <submittedName>
        <fullName evidence="2">Uncharacterized protein</fullName>
    </submittedName>
</protein>
<accession>A0AA35YFF5</accession>
<sequence>MEEIHNLDTIDVELDEYFKRKQIFRCKDDFRNILCEEDNDDVNDGSQPKSNIEKSDKEYVEESDEENIDHDFEYSTHNPKVKWDLMKPMCGESVILVRICDSGLEKCPFVVKAS</sequence>
<name>A0AA35YFF5_LACSI</name>
<feature type="compositionally biased region" description="Basic and acidic residues" evidence="1">
    <location>
        <begin position="51"/>
        <end position="60"/>
    </location>
</feature>
<evidence type="ECO:0000256" key="1">
    <source>
        <dbReference type="SAM" id="MobiDB-lite"/>
    </source>
</evidence>
<evidence type="ECO:0000313" key="3">
    <source>
        <dbReference type="Proteomes" id="UP001177003"/>
    </source>
</evidence>
<feature type="region of interest" description="Disordered" evidence="1">
    <location>
        <begin position="37"/>
        <end position="68"/>
    </location>
</feature>
<dbReference type="EMBL" id="OX465078">
    <property type="protein sequence ID" value="CAI9272947.1"/>
    <property type="molecule type" value="Genomic_DNA"/>
</dbReference>
<keyword evidence="3" id="KW-1185">Reference proteome</keyword>
<dbReference type="Proteomes" id="UP001177003">
    <property type="component" value="Chromosome 2"/>
</dbReference>
<evidence type="ECO:0000313" key="2">
    <source>
        <dbReference type="EMBL" id="CAI9272947.1"/>
    </source>
</evidence>
<proteinExistence type="predicted"/>
<gene>
    <name evidence="2" type="ORF">LSALG_LOCUS13122</name>
</gene>
<organism evidence="2 3">
    <name type="scientific">Lactuca saligna</name>
    <name type="common">Willowleaf lettuce</name>
    <dbReference type="NCBI Taxonomy" id="75948"/>
    <lineage>
        <taxon>Eukaryota</taxon>
        <taxon>Viridiplantae</taxon>
        <taxon>Streptophyta</taxon>
        <taxon>Embryophyta</taxon>
        <taxon>Tracheophyta</taxon>
        <taxon>Spermatophyta</taxon>
        <taxon>Magnoliopsida</taxon>
        <taxon>eudicotyledons</taxon>
        <taxon>Gunneridae</taxon>
        <taxon>Pentapetalae</taxon>
        <taxon>asterids</taxon>
        <taxon>campanulids</taxon>
        <taxon>Asterales</taxon>
        <taxon>Asteraceae</taxon>
        <taxon>Cichorioideae</taxon>
        <taxon>Cichorieae</taxon>
        <taxon>Lactucinae</taxon>
        <taxon>Lactuca</taxon>
    </lineage>
</organism>
<reference evidence="2" key="1">
    <citation type="submission" date="2023-04" db="EMBL/GenBank/DDBJ databases">
        <authorList>
            <person name="Vijverberg K."/>
            <person name="Xiong W."/>
            <person name="Schranz E."/>
        </authorList>
    </citation>
    <scope>NUCLEOTIDE SEQUENCE</scope>
</reference>